<dbReference type="OrthoDB" id="434986at2759"/>
<feature type="binding site" evidence="13">
    <location>
        <position position="105"/>
    </location>
    <ligand>
        <name>NADP(+)</name>
        <dbReference type="ChEBI" id="CHEBI:58349"/>
    </ligand>
</feature>
<dbReference type="GeneID" id="94425272"/>
<evidence type="ECO:0000256" key="5">
    <source>
        <dbReference type="ARBA" id="ARBA00013011"/>
    </source>
</evidence>
<evidence type="ECO:0000256" key="4">
    <source>
        <dbReference type="ARBA" id="ARBA00011738"/>
    </source>
</evidence>
<evidence type="ECO:0000256" key="11">
    <source>
        <dbReference type="ARBA" id="ARBA00048640"/>
    </source>
</evidence>
<dbReference type="InterPro" id="IPR036291">
    <property type="entry name" value="NAD(P)-bd_dom_sf"/>
</dbReference>
<dbReference type="GO" id="GO:0019521">
    <property type="term" value="P:D-gluconate metabolic process"/>
    <property type="evidence" value="ECO:0007669"/>
    <property type="project" value="UniProtKB-KW"/>
</dbReference>
<dbReference type="RefSeq" id="XP_067925967.1">
    <property type="nucleotide sequence ID" value="XM_068062061.1"/>
</dbReference>
<dbReference type="Gene3D" id="3.40.50.720">
    <property type="entry name" value="NAD(P)-binding Rossmann-like Domain"/>
    <property type="match status" value="1"/>
</dbReference>
<evidence type="ECO:0000259" key="15">
    <source>
        <dbReference type="SMART" id="SM01350"/>
    </source>
</evidence>
<sequence length="502" mass="55063">MSCDLGIYGLAVMGLGLSLNIASKGFKVCVCNRTRAKVDLALQRAKEEDLGEQIVGAKNVDDFIQALKKPRRIMMVIEAGAPVDALIEHLLPKLESGDCLVDAGNEFFEVSEKREKLCSSKGVLFMDVGLCAGEDGARYGPPLTPGGTTEAWAVMEPILIHMAGKIDPLKNVPAPGSLVFTEEERKNACVTHLGPCGAGHYVKMVHNGIMYGDMQLIAEAYHLLKYACGLTNEELGETFRQWGTGELRSYLLEITSQIVSKKDGLTGGYLLDYIVDSAGSRGTGKWTMQEAANLGVAVPTITAAQDMRYISSNLPLRSKMDSTYARSWPSARVPISSRKQTASEDIRRAFACARICCFAQGMQLLRAISKEKGWALDFSEISRIWQAGCVIQCDLLSVLQEAFLKDPSIENVLLDEKVSQTVKEYLPSLQQVLAMSLRTGDENGQPVLLPLASHAASYFYIAANSGLRLSINLVQAQRDCFGAHHFKRIDREGKFHEDNWAE</sequence>
<reference evidence="16 17" key="1">
    <citation type="journal article" date="2017" name="Int. J. Parasitol.">
        <title>The genome of the protozoan parasite Cystoisospora suis and a reverse vaccinology approach to identify vaccine candidates.</title>
        <authorList>
            <person name="Palmieri N."/>
            <person name="Shrestha A."/>
            <person name="Ruttkowski B."/>
            <person name="Beck T."/>
            <person name="Vogl C."/>
            <person name="Tomley F."/>
            <person name="Blake D.P."/>
            <person name="Joachim A."/>
        </authorList>
    </citation>
    <scope>NUCLEOTIDE SEQUENCE [LARGE SCALE GENOMIC DNA]</scope>
    <source>
        <strain evidence="16 17">Wien I</strain>
    </source>
</reference>
<gene>
    <name evidence="16" type="ORF">CSUI_001858</name>
</gene>
<dbReference type="EC" id="1.1.1.44" evidence="5 12"/>
<evidence type="ECO:0000256" key="13">
    <source>
        <dbReference type="PIRSR" id="PIRSR000109-3"/>
    </source>
</evidence>
<keyword evidence="7 12" id="KW-0521">NADP</keyword>
<accession>A0A2C6LB65</accession>
<dbReference type="SUPFAM" id="SSF48179">
    <property type="entry name" value="6-phosphogluconate dehydrogenase C-terminal domain-like"/>
    <property type="match status" value="1"/>
</dbReference>
<dbReference type="PANTHER" id="PTHR11811">
    <property type="entry name" value="6-PHOSPHOGLUCONATE DEHYDROGENASE"/>
    <property type="match status" value="1"/>
</dbReference>
<evidence type="ECO:0000256" key="9">
    <source>
        <dbReference type="ARBA" id="ARBA00023064"/>
    </source>
</evidence>
<dbReference type="InterPro" id="IPR006114">
    <property type="entry name" value="6PGDH_C"/>
</dbReference>
<feature type="binding site" evidence="13">
    <location>
        <begin position="9"/>
        <end position="14"/>
    </location>
    <ligand>
        <name>NADP(+)</name>
        <dbReference type="ChEBI" id="CHEBI:58349"/>
    </ligand>
</feature>
<evidence type="ECO:0000256" key="10">
    <source>
        <dbReference type="ARBA" id="ARBA00023126"/>
    </source>
</evidence>
<dbReference type="GO" id="GO:0050661">
    <property type="term" value="F:NADP binding"/>
    <property type="evidence" value="ECO:0007669"/>
    <property type="project" value="InterPro"/>
</dbReference>
<dbReference type="PIRSF" id="PIRSF000109">
    <property type="entry name" value="6PGD"/>
    <property type="match status" value="1"/>
</dbReference>
<dbReference type="NCBIfam" id="NF006765">
    <property type="entry name" value="PRK09287.1"/>
    <property type="match status" value="1"/>
</dbReference>
<evidence type="ECO:0000256" key="2">
    <source>
        <dbReference type="ARBA" id="ARBA00004874"/>
    </source>
</evidence>
<dbReference type="NCBIfam" id="TIGR00873">
    <property type="entry name" value="gnd"/>
    <property type="match status" value="1"/>
</dbReference>
<evidence type="ECO:0000313" key="17">
    <source>
        <dbReference type="Proteomes" id="UP000221165"/>
    </source>
</evidence>
<evidence type="ECO:0000313" key="16">
    <source>
        <dbReference type="EMBL" id="PHJ24294.1"/>
    </source>
</evidence>
<evidence type="ECO:0000256" key="1">
    <source>
        <dbReference type="ARBA" id="ARBA00002526"/>
    </source>
</evidence>
<organism evidence="16 17">
    <name type="scientific">Cystoisospora suis</name>
    <dbReference type="NCBI Taxonomy" id="483139"/>
    <lineage>
        <taxon>Eukaryota</taxon>
        <taxon>Sar</taxon>
        <taxon>Alveolata</taxon>
        <taxon>Apicomplexa</taxon>
        <taxon>Conoidasida</taxon>
        <taxon>Coccidia</taxon>
        <taxon>Eucoccidiorida</taxon>
        <taxon>Eimeriorina</taxon>
        <taxon>Sarcocystidae</taxon>
        <taxon>Cystoisospora</taxon>
    </lineage>
</organism>
<evidence type="ECO:0000256" key="7">
    <source>
        <dbReference type="ARBA" id="ARBA00022857"/>
    </source>
</evidence>
<dbReference type="UniPathway" id="UPA00115">
    <property type="reaction ID" value="UER00410"/>
</dbReference>
<comment type="similarity">
    <text evidence="3 12 14">Belongs to the 6-phosphogluconate dehydrogenase family.</text>
</comment>
<evidence type="ECO:0000256" key="14">
    <source>
        <dbReference type="RuleBase" id="RU000485"/>
    </source>
</evidence>
<proteinExistence type="inferred from homology"/>
<protein>
    <recommendedName>
        <fullName evidence="6 12">6-phosphogluconate dehydrogenase, decarboxylating</fullName>
        <ecNumber evidence="5 12">1.1.1.44</ecNumber>
    </recommendedName>
</protein>
<evidence type="ECO:0000256" key="12">
    <source>
        <dbReference type="PIRNR" id="PIRNR000109"/>
    </source>
</evidence>
<feature type="domain" description="6-phosphogluconate dehydrogenase C-terminal" evidence="15">
    <location>
        <begin position="199"/>
        <end position="501"/>
    </location>
</feature>
<comment type="catalytic activity">
    <reaction evidence="11 12 14">
        <text>6-phospho-D-gluconate + NADP(+) = D-ribulose 5-phosphate + CO2 + NADPH</text>
        <dbReference type="Rhea" id="RHEA:10116"/>
        <dbReference type="ChEBI" id="CHEBI:16526"/>
        <dbReference type="ChEBI" id="CHEBI:57783"/>
        <dbReference type="ChEBI" id="CHEBI:58121"/>
        <dbReference type="ChEBI" id="CHEBI:58349"/>
        <dbReference type="ChEBI" id="CHEBI:58759"/>
        <dbReference type="EC" id="1.1.1.44"/>
    </reaction>
</comment>
<dbReference type="InterPro" id="IPR006183">
    <property type="entry name" value="Pgluconate_DH"/>
</dbReference>
<dbReference type="VEuPathDB" id="ToxoDB:CSUI_001858"/>
<dbReference type="PRINTS" id="PR00076">
    <property type="entry name" value="6PGDHDRGNASE"/>
</dbReference>
<dbReference type="GO" id="GO:0004616">
    <property type="term" value="F:phosphogluconate dehydrogenase (decarboxylating) activity"/>
    <property type="evidence" value="ECO:0007669"/>
    <property type="project" value="UniProtKB-EC"/>
</dbReference>
<evidence type="ECO:0000256" key="8">
    <source>
        <dbReference type="ARBA" id="ARBA00023002"/>
    </source>
</evidence>
<keyword evidence="10 12" id="KW-0570">Pentose shunt</keyword>
<dbReference type="SMART" id="SM01350">
    <property type="entry name" value="6PGD"/>
    <property type="match status" value="1"/>
</dbReference>
<dbReference type="Gene3D" id="1.20.5.320">
    <property type="entry name" value="6-Phosphogluconate Dehydrogenase, domain 3"/>
    <property type="match status" value="1"/>
</dbReference>
<comment type="function">
    <text evidence="1 12">Catalyzes the oxidative decarboxylation of 6-phosphogluconate to ribulose 5-phosphate and CO(2), with concomitant reduction of NADP to NADPH.</text>
</comment>
<dbReference type="Gene3D" id="1.10.1040.10">
    <property type="entry name" value="N-(1-d-carboxylethyl)-l-norvaline Dehydrogenase, domain 2"/>
    <property type="match status" value="1"/>
</dbReference>
<evidence type="ECO:0000256" key="6">
    <source>
        <dbReference type="ARBA" id="ARBA00018193"/>
    </source>
</evidence>
<dbReference type="InterPro" id="IPR006115">
    <property type="entry name" value="6PGDH_NADP-bd"/>
</dbReference>
<dbReference type="FunFam" id="1.10.1040.10:FF:000032">
    <property type="entry name" value="6-phosphogluconate dehydrogenase, decarboxylating"/>
    <property type="match status" value="1"/>
</dbReference>
<comment type="caution">
    <text evidence="16">The sequence shown here is derived from an EMBL/GenBank/DDBJ whole genome shotgun (WGS) entry which is preliminary data.</text>
</comment>
<comment type="pathway">
    <text evidence="2 12 14">Carbohydrate degradation; pentose phosphate pathway; D-ribulose 5-phosphate from D-glucose 6-phosphate (oxidative stage): step 3/3.</text>
</comment>
<name>A0A2C6LB65_9APIC</name>
<dbReference type="GO" id="GO:0006098">
    <property type="term" value="P:pentose-phosphate shunt"/>
    <property type="evidence" value="ECO:0007669"/>
    <property type="project" value="UniProtKB-UniPathway"/>
</dbReference>
<dbReference type="InterPro" id="IPR006113">
    <property type="entry name" value="6PGDH_Gnd/GntZ"/>
</dbReference>
<dbReference type="SUPFAM" id="SSF51735">
    <property type="entry name" value="NAD(P)-binding Rossmann-fold domains"/>
    <property type="match status" value="1"/>
</dbReference>
<feature type="binding site" evidence="13">
    <location>
        <begin position="32"/>
        <end position="34"/>
    </location>
    <ligand>
        <name>NADP(+)</name>
        <dbReference type="ChEBI" id="CHEBI:58349"/>
    </ligand>
</feature>
<keyword evidence="9 14" id="KW-0311">Gluconate utilization</keyword>
<dbReference type="EMBL" id="MIGC01000750">
    <property type="protein sequence ID" value="PHJ24294.1"/>
    <property type="molecule type" value="Genomic_DNA"/>
</dbReference>
<keyword evidence="8 12" id="KW-0560">Oxidoreductase</keyword>
<feature type="binding site" evidence="13">
    <location>
        <begin position="77"/>
        <end position="79"/>
    </location>
    <ligand>
        <name>NADP(+)</name>
        <dbReference type="ChEBI" id="CHEBI:58349"/>
    </ligand>
</feature>
<dbReference type="InterPro" id="IPR013328">
    <property type="entry name" value="6PGD_dom2"/>
</dbReference>
<dbReference type="Pfam" id="PF00393">
    <property type="entry name" value="6PGD"/>
    <property type="match status" value="1"/>
</dbReference>
<dbReference type="InterPro" id="IPR008927">
    <property type="entry name" value="6-PGluconate_DH-like_C_sf"/>
</dbReference>
<dbReference type="Proteomes" id="UP000221165">
    <property type="component" value="Unassembled WGS sequence"/>
</dbReference>
<dbReference type="Pfam" id="PF03446">
    <property type="entry name" value="NAD_binding_2"/>
    <property type="match status" value="1"/>
</dbReference>
<evidence type="ECO:0000256" key="3">
    <source>
        <dbReference type="ARBA" id="ARBA00008419"/>
    </source>
</evidence>
<comment type="subunit">
    <text evidence="4 12">Homodimer.</text>
</comment>
<dbReference type="AlphaFoldDB" id="A0A2C6LB65"/>
<keyword evidence="17" id="KW-1185">Reference proteome</keyword>